<dbReference type="REBASE" id="18175">
    <property type="entry name" value="S.Xor99AORF2064P"/>
</dbReference>
<dbReference type="PANTHER" id="PTHR43140:SF1">
    <property type="entry name" value="TYPE I RESTRICTION ENZYME ECOKI SPECIFICITY SUBUNIT"/>
    <property type="match status" value="1"/>
</dbReference>
<evidence type="ECO:0000259" key="5">
    <source>
        <dbReference type="Pfam" id="PF01420"/>
    </source>
</evidence>
<keyword evidence="2" id="KW-0680">Restriction system</keyword>
<dbReference type="eggNOG" id="COG0732">
    <property type="taxonomic scope" value="Bacteria"/>
</dbReference>
<evidence type="ECO:0000256" key="4">
    <source>
        <dbReference type="SAM" id="Coils"/>
    </source>
</evidence>
<gene>
    <name evidence="6" type="ordered locus">PXO_02063</name>
</gene>
<dbReference type="SUPFAM" id="SSF116734">
    <property type="entry name" value="DNA methylase specificity domain"/>
    <property type="match status" value="2"/>
</dbReference>
<feature type="coiled-coil region" evidence="4">
    <location>
        <begin position="428"/>
        <end position="455"/>
    </location>
</feature>
<evidence type="ECO:0000256" key="1">
    <source>
        <dbReference type="ARBA" id="ARBA00010923"/>
    </source>
</evidence>
<dbReference type="GO" id="GO:0003677">
    <property type="term" value="F:DNA binding"/>
    <property type="evidence" value="ECO:0007669"/>
    <property type="project" value="UniProtKB-KW"/>
</dbReference>
<protein>
    <submittedName>
        <fullName evidence="6">Type I restriction-modification system, S subunit</fullName>
    </submittedName>
</protein>
<dbReference type="GO" id="GO:0009307">
    <property type="term" value="P:DNA restriction-modification system"/>
    <property type="evidence" value="ECO:0007669"/>
    <property type="project" value="UniProtKB-KW"/>
</dbReference>
<dbReference type="Gene3D" id="3.90.220.20">
    <property type="entry name" value="DNA methylase specificity domains"/>
    <property type="match status" value="2"/>
</dbReference>
<proteinExistence type="inferred from homology"/>
<evidence type="ECO:0000313" key="6">
    <source>
        <dbReference type="EMBL" id="ACD60313.1"/>
    </source>
</evidence>
<dbReference type="InterPro" id="IPR051212">
    <property type="entry name" value="Type-I_RE_S_subunit"/>
</dbReference>
<evidence type="ECO:0000313" key="7">
    <source>
        <dbReference type="Proteomes" id="UP000001740"/>
    </source>
</evidence>
<dbReference type="InterPro" id="IPR044946">
    <property type="entry name" value="Restrct_endonuc_typeI_TRD_sf"/>
</dbReference>
<feature type="domain" description="Type I restriction modification DNA specificity" evidence="5">
    <location>
        <begin position="323"/>
        <end position="441"/>
    </location>
</feature>
<keyword evidence="3" id="KW-0238">DNA-binding</keyword>
<dbReference type="CDD" id="cd17250">
    <property type="entry name" value="RMtype1_S_Eco4255II_TRD2-CR2_like"/>
    <property type="match status" value="1"/>
</dbReference>
<keyword evidence="4" id="KW-0175">Coiled coil</keyword>
<evidence type="ECO:0000256" key="3">
    <source>
        <dbReference type="ARBA" id="ARBA00023125"/>
    </source>
</evidence>
<dbReference type="Pfam" id="PF01420">
    <property type="entry name" value="Methylase_S"/>
    <property type="match status" value="2"/>
</dbReference>
<name>A0A0K0GMQ3_XANOP</name>
<sequence>MVRWMVSELPAGWAETTLGAIGSVQSGMGFPLEMQGQTEGVYPVYKVGDVSRGVLLDRGILRRSTNYVDAEAAAILKGHIFPEGSILFAKIGEALRLNRRAIVFREGLADNNVMGFKADQGIDDGFLYHFLRTQDLASLSRSTTIPSIRKSDVEDITISLPPLAEQKRIVQKLDALLAQVDTLKARIDAMPALLKRFREATLTSAMSGTLTKDWRIESSQSTAPEAPRMCRQLLANERERIWRGRGKYKPAVRSGEVDASEFSNLPEVWHRGTLDEITWSVKDGPHFSPKYATDGVRFISGGNIRPGRIDLSTGKYISQELHEELSARCKPEYLDVLYTKGGTTGFAAVNRTESEFNVWVHVAVLKMLPPSVVDPFFVEFALNSPECYAQSQRYTHGVGNQDLGLRRMIKIVLPVPPIGEQREIVRRVEQLFAYADQLEAKVATAKQRIDALTQSLLAKAFRGELVPQDPAAEPASVLLDRIRAQRAATPKPKRGRKAATS</sequence>
<dbReference type="HOGENOM" id="CLU_021095_10_2_6"/>
<dbReference type="EMBL" id="CP000967">
    <property type="protein sequence ID" value="ACD60313.1"/>
    <property type="molecule type" value="Genomic_DNA"/>
</dbReference>
<organism evidence="6 7">
    <name type="scientific">Xanthomonas oryzae pv. oryzae (strain PXO99A)</name>
    <dbReference type="NCBI Taxonomy" id="360094"/>
    <lineage>
        <taxon>Bacteria</taxon>
        <taxon>Pseudomonadati</taxon>
        <taxon>Pseudomonadota</taxon>
        <taxon>Gammaproteobacteria</taxon>
        <taxon>Lysobacterales</taxon>
        <taxon>Lysobacteraceae</taxon>
        <taxon>Xanthomonas</taxon>
    </lineage>
</organism>
<dbReference type="AlphaFoldDB" id="A0A0K0GMQ3"/>
<dbReference type="KEGG" id="xop:PXO_02063"/>
<dbReference type="InterPro" id="IPR000055">
    <property type="entry name" value="Restrct_endonuc_typeI_TRD"/>
</dbReference>
<dbReference type="PANTHER" id="PTHR43140">
    <property type="entry name" value="TYPE-1 RESTRICTION ENZYME ECOKI SPECIFICITY PROTEIN"/>
    <property type="match status" value="1"/>
</dbReference>
<accession>A0A0K0GMQ3</accession>
<reference evidence="6 7" key="1">
    <citation type="journal article" date="2008" name="BMC Genomics">
        <title>Genome sequence and rapid evolution of the rice pathogen Xanthomonas oryzae pv. oryzae PXO99A.</title>
        <authorList>
            <person name="Salzberg S.L."/>
            <person name="Sommer D.D."/>
            <person name="Schatz M.C."/>
            <person name="Phillippy A.M."/>
            <person name="Rabinowicz P.D."/>
            <person name="Tsuge S."/>
            <person name="Furutani A."/>
            <person name="Ochiai H."/>
            <person name="Delcher A.L."/>
            <person name="Kelley D."/>
            <person name="Madupu R."/>
            <person name="Puiu D."/>
            <person name="Radune D."/>
            <person name="Shumway M."/>
            <person name="Trapnell C."/>
            <person name="Aparna G."/>
            <person name="Jha G."/>
            <person name="Pandey A."/>
            <person name="Patil P.B."/>
            <person name="Ishihara H."/>
            <person name="Meyer D.F."/>
            <person name="Szurek B."/>
            <person name="Verdier V."/>
            <person name="Koebnik R."/>
            <person name="Dow J.M."/>
            <person name="Ryan R.P."/>
            <person name="Hirata H."/>
            <person name="Tsuyumu S."/>
            <person name="Won Lee S."/>
            <person name="Seo Y.S."/>
            <person name="Sriariyanum M."/>
            <person name="Ronald P.C."/>
            <person name="Sonti R.V."/>
            <person name="Van Sluys M.A."/>
            <person name="Leach J.E."/>
            <person name="White F.F."/>
            <person name="Bogdanove A.J."/>
        </authorList>
    </citation>
    <scope>NUCLEOTIDE SEQUENCE [LARGE SCALE GENOMIC DNA]</scope>
    <source>
        <strain evidence="6 7">PXO99A</strain>
    </source>
</reference>
<evidence type="ECO:0000256" key="2">
    <source>
        <dbReference type="ARBA" id="ARBA00022747"/>
    </source>
</evidence>
<feature type="domain" description="Type I restriction modification DNA specificity" evidence="5">
    <location>
        <begin position="10"/>
        <end position="187"/>
    </location>
</feature>
<comment type="similarity">
    <text evidence="1">Belongs to the type-I restriction system S methylase family.</text>
</comment>
<dbReference type="Proteomes" id="UP000001740">
    <property type="component" value="Chromosome"/>
</dbReference>